<dbReference type="InterPro" id="IPR011990">
    <property type="entry name" value="TPR-like_helical_dom_sf"/>
</dbReference>
<dbReference type="EMBL" id="ATMH01007257">
    <property type="protein sequence ID" value="EPY24283.1"/>
    <property type="molecule type" value="Genomic_DNA"/>
</dbReference>
<gene>
    <name evidence="1" type="ORF">STCU_07257</name>
</gene>
<dbReference type="Gene3D" id="1.25.40.10">
    <property type="entry name" value="Tetratricopeptide repeat domain"/>
    <property type="match status" value="1"/>
</dbReference>
<protein>
    <submittedName>
        <fullName evidence="1">Uncharacterized protein</fullName>
    </submittedName>
</protein>
<comment type="caution">
    <text evidence="1">The sequence shown here is derived from an EMBL/GenBank/DDBJ whole genome shotgun (WGS) entry which is preliminary data.</text>
</comment>
<name>S9U5P5_9TRYP</name>
<sequence>MRRCFPRLLTFEQLLCGDRMEEIMSTAEGRRAVLARWHALTRDYPAAPLPLPIATYAVAAHVQENCIQDAVTILAGHPQKAELVQEVNEYMKGRLEAYSFASLRALLETVRLSAGVVHPTAFLSTLALYTLATQQSAEVQHEVRHALLKEMRYNPSAVSTLLRPLCCLSRPVRQDVDELLQVVQLAQRGYFVNPDDFGFVLQLCVAAGCDRHARDLWAWMQHTSALRDPVAVSMALIALCRLGDTPAALACVRGLAEANLVPLVDAQRALIYHLREQTPPELLYADQLVDVWYAREGPWTGPAQDVGVELLAAHGAHRSGARLLHLASQAAAALRADEAEARRFLRADGVAAALCAALQVEGAAAHPALQQLCRGVCGLVGPELGQHPPLACVALLAALDGAKPLRLEESLLAALGSMSDENFAKLAMGIAEEFTAVSAGDRLRLVRDVAKAVGKEAPKEVEAWLQLLQDVRETDPKSRVSPPR</sequence>
<reference evidence="1 2" key="1">
    <citation type="journal article" date="2013" name="PLoS ONE">
        <title>Predicting the Proteins of Angomonas deanei, Strigomonas culicis and Their Respective Endosymbionts Reveals New Aspects of the Trypanosomatidae Family.</title>
        <authorList>
            <person name="Motta M.C."/>
            <person name="Martins A.C."/>
            <person name="de Souza S.S."/>
            <person name="Catta-Preta C.M."/>
            <person name="Silva R."/>
            <person name="Klein C.C."/>
            <person name="de Almeida L.G."/>
            <person name="de Lima Cunha O."/>
            <person name="Ciapina L.P."/>
            <person name="Brocchi M."/>
            <person name="Colabardini A.C."/>
            <person name="de Araujo Lima B."/>
            <person name="Machado C.R."/>
            <person name="de Almeida Soares C.M."/>
            <person name="Probst C.M."/>
            <person name="de Menezes C.B."/>
            <person name="Thompson C.E."/>
            <person name="Bartholomeu D.C."/>
            <person name="Gradia D.F."/>
            <person name="Pavoni D.P."/>
            <person name="Grisard E.C."/>
            <person name="Fantinatti-Garboggini F."/>
            <person name="Marchini F.K."/>
            <person name="Rodrigues-Luiz G.F."/>
            <person name="Wagner G."/>
            <person name="Goldman G.H."/>
            <person name="Fietto J.L."/>
            <person name="Elias M.C."/>
            <person name="Goldman M.H."/>
            <person name="Sagot M.F."/>
            <person name="Pereira M."/>
            <person name="Stoco P.H."/>
            <person name="de Mendonca-Neto R.P."/>
            <person name="Teixeira S.M."/>
            <person name="Maciel T.E."/>
            <person name="de Oliveira Mendes T.A."/>
            <person name="Urmenyi T.P."/>
            <person name="de Souza W."/>
            <person name="Schenkman S."/>
            <person name="de Vasconcelos A.T."/>
        </authorList>
    </citation>
    <scope>NUCLEOTIDE SEQUENCE [LARGE SCALE GENOMIC DNA]</scope>
</reference>
<dbReference type="Proteomes" id="UP000015354">
    <property type="component" value="Unassembled WGS sequence"/>
</dbReference>
<accession>S9U5P5</accession>
<evidence type="ECO:0000313" key="1">
    <source>
        <dbReference type="EMBL" id="EPY24283.1"/>
    </source>
</evidence>
<dbReference type="OrthoDB" id="245675at2759"/>
<proteinExistence type="predicted"/>
<dbReference type="CDD" id="cd23680">
    <property type="entry name" value="RESC16"/>
    <property type="match status" value="1"/>
</dbReference>
<evidence type="ECO:0000313" key="2">
    <source>
        <dbReference type="Proteomes" id="UP000015354"/>
    </source>
</evidence>
<dbReference type="AlphaFoldDB" id="S9U5P5"/>
<keyword evidence="2" id="KW-1185">Reference proteome</keyword>
<organism evidence="1 2">
    <name type="scientific">Strigomonas culicis</name>
    <dbReference type="NCBI Taxonomy" id="28005"/>
    <lineage>
        <taxon>Eukaryota</taxon>
        <taxon>Discoba</taxon>
        <taxon>Euglenozoa</taxon>
        <taxon>Kinetoplastea</taxon>
        <taxon>Metakinetoplastina</taxon>
        <taxon>Trypanosomatida</taxon>
        <taxon>Trypanosomatidae</taxon>
        <taxon>Strigomonadinae</taxon>
        <taxon>Strigomonas</taxon>
    </lineage>
</organism>